<organism evidence="9 10">
    <name type="scientific">Nelumbo nucifera</name>
    <name type="common">Sacred lotus</name>
    <dbReference type="NCBI Taxonomy" id="4432"/>
    <lineage>
        <taxon>Eukaryota</taxon>
        <taxon>Viridiplantae</taxon>
        <taxon>Streptophyta</taxon>
        <taxon>Embryophyta</taxon>
        <taxon>Tracheophyta</taxon>
        <taxon>Spermatophyta</taxon>
        <taxon>Magnoliopsida</taxon>
        <taxon>Proteales</taxon>
        <taxon>Nelumbonaceae</taxon>
        <taxon>Nelumbo</taxon>
    </lineage>
</organism>
<protein>
    <submittedName>
        <fullName evidence="10">Transcription factor bHLH112-like</fullName>
    </submittedName>
</protein>
<evidence type="ECO:0000259" key="8">
    <source>
        <dbReference type="PROSITE" id="PS50888"/>
    </source>
</evidence>
<evidence type="ECO:0000256" key="6">
    <source>
        <dbReference type="ARBA" id="ARBA00023242"/>
    </source>
</evidence>
<dbReference type="GO" id="GO:0005634">
    <property type="term" value="C:nucleus"/>
    <property type="evidence" value="ECO:0000318"/>
    <property type="project" value="GO_Central"/>
</dbReference>
<comment type="subunit">
    <text evidence="2">Homodimer.</text>
</comment>
<dbReference type="PANTHER" id="PTHR16223:SF238">
    <property type="entry name" value="TRANSCRIPTION FACTOR BHLH114"/>
    <property type="match status" value="1"/>
</dbReference>
<dbReference type="SUPFAM" id="SSF47459">
    <property type="entry name" value="HLH, helix-loop-helix DNA-binding domain"/>
    <property type="match status" value="1"/>
</dbReference>
<sequence length="468" mass="51424">MADEFQTGICSGNWWNNPTRNGFNGGSSPCSTALNDTGSFGWPAEMVDMKARSCEESASASDSSTAFQDTQKPQVTDSVGGGGVLMDSTLQIMGFGLSSPTTMDWNQALLRSSGRAQTNFHSVLQEELSSRPSFRQETGMESQLQKEWSPKNFCGSGEDSSVNAFRQINQVYALDQQSLNSVNSSSDCTVTACQGLPTSFPMVSSSYGCTSTLLQGLFEPDPQPQQSSLENRSINFPPSTSYHMDPNELSPSWPKFSQLLRSLPPKQQPTNQLHFPNNVPFWNATAAAMNEVRPSYFPSSQTQFLTPTFEEKPSCSNLTAKSSTEEVRDSATAVKKGSSEAVFKRPRIETPPMPTFKVRKEKLGDRITALQQLVSPFGKTDTASVLYEAIEYIKFLHDQVSVLSTPYMKNGAPMQHQQQNSNKSKEADGHKPDLRSRGLCLVPISSTFPVTNETTADFWTPTFGGTYR</sequence>
<dbReference type="InParanoid" id="A0A1U8AJM0"/>
<dbReference type="Gene3D" id="4.10.280.10">
    <property type="entry name" value="Helix-loop-helix DNA-binding domain"/>
    <property type="match status" value="1"/>
</dbReference>
<evidence type="ECO:0000256" key="3">
    <source>
        <dbReference type="ARBA" id="ARBA00023015"/>
    </source>
</evidence>
<dbReference type="InterPro" id="IPR045843">
    <property type="entry name" value="IND-like"/>
</dbReference>
<evidence type="ECO:0000256" key="5">
    <source>
        <dbReference type="ARBA" id="ARBA00023163"/>
    </source>
</evidence>
<evidence type="ECO:0000256" key="2">
    <source>
        <dbReference type="ARBA" id="ARBA00011738"/>
    </source>
</evidence>
<evidence type="ECO:0000313" key="9">
    <source>
        <dbReference type="Proteomes" id="UP000189703"/>
    </source>
</evidence>
<keyword evidence="3" id="KW-0805">Transcription regulation</keyword>
<feature type="compositionally biased region" description="Basic and acidic residues" evidence="7">
    <location>
        <begin position="423"/>
        <end position="434"/>
    </location>
</feature>
<keyword evidence="9" id="KW-1185">Reference proteome</keyword>
<accession>A0A1U8AJM0</accession>
<feature type="region of interest" description="Disordered" evidence="7">
    <location>
        <begin position="408"/>
        <end position="434"/>
    </location>
</feature>
<dbReference type="PROSITE" id="PS50888">
    <property type="entry name" value="BHLH"/>
    <property type="match status" value="1"/>
</dbReference>
<dbReference type="PANTHER" id="PTHR16223">
    <property type="entry name" value="TRANSCRIPTION FACTOR BHLH83-RELATED"/>
    <property type="match status" value="1"/>
</dbReference>
<reference evidence="10" key="1">
    <citation type="submission" date="2025-08" db="UniProtKB">
        <authorList>
            <consortium name="RefSeq"/>
        </authorList>
    </citation>
    <scope>IDENTIFICATION</scope>
</reference>
<gene>
    <name evidence="10" type="primary">LOC104604971</name>
</gene>
<dbReference type="OMA" id="WWENNTS"/>
<dbReference type="KEGG" id="nnu:104604971"/>
<keyword evidence="4" id="KW-0238">DNA-binding</keyword>
<proteinExistence type="predicted"/>
<name>A0A1U8AJM0_NELNU</name>
<keyword evidence="5" id="KW-0804">Transcription</keyword>
<dbReference type="InterPro" id="IPR045239">
    <property type="entry name" value="bHLH95_bHLH"/>
</dbReference>
<comment type="subcellular location">
    <subcellularLocation>
        <location evidence="1">Nucleus</location>
    </subcellularLocation>
</comment>
<dbReference type="CDD" id="cd11393">
    <property type="entry name" value="bHLH_AtbHLH_like"/>
    <property type="match status" value="1"/>
</dbReference>
<dbReference type="GO" id="GO:0000978">
    <property type="term" value="F:RNA polymerase II cis-regulatory region sequence-specific DNA binding"/>
    <property type="evidence" value="ECO:0000318"/>
    <property type="project" value="GO_Central"/>
</dbReference>
<feature type="region of interest" description="Disordered" evidence="7">
    <location>
        <begin position="53"/>
        <end position="80"/>
    </location>
</feature>
<dbReference type="GO" id="GO:0006357">
    <property type="term" value="P:regulation of transcription by RNA polymerase II"/>
    <property type="evidence" value="ECO:0000318"/>
    <property type="project" value="GO_Central"/>
</dbReference>
<dbReference type="GO" id="GO:0046983">
    <property type="term" value="F:protein dimerization activity"/>
    <property type="evidence" value="ECO:0007669"/>
    <property type="project" value="InterPro"/>
</dbReference>
<dbReference type="GeneID" id="104604971"/>
<dbReference type="GO" id="GO:0000981">
    <property type="term" value="F:DNA-binding transcription factor activity, RNA polymerase II-specific"/>
    <property type="evidence" value="ECO:0000318"/>
    <property type="project" value="GO_Central"/>
</dbReference>
<dbReference type="RefSeq" id="XP_010267864.1">
    <property type="nucleotide sequence ID" value="XM_010269562.2"/>
</dbReference>
<evidence type="ECO:0000256" key="1">
    <source>
        <dbReference type="ARBA" id="ARBA00004123"/>
    </source>
</evidence>
<feature type="compositionally biased region" description="Polar residues" evidence="7">
    <location>
        <begin position="67"/>
        <end position="77"/>
    </location>
</feature>
<dbReference type="eggNOG" id="ENOG502QRNH">
    <property type="taxonomic scope" value="Eukaryota"/>
</dbReference>
<dbReference type="Proteomes" id="UP000189703">
    <property type="component" value="Unplaced"/>
</dbReference>
<dbReference type="OrthoDB" id="673975at2759"/>
<dbReference type="InterPro" id="IPR011598">
    <property type="entry name" value="bHLH_dom"/>
</dbReference>
<evidence type="ECO:0000256" key="4">
    <source>
        <dbReference type="ARBA" id="ARBA00023125"/>
    </source>
</evidence>
<dbReference type="AlphaFoldDB" id="A0A1U8AJM0"/>
<dbReference type="InterPro" id="IPR036638">
    <property type="entry name" value="HLH_DNA-bd_sf"/>
</dbReference>
<feature type="domain" description="BHLH" evidence="8">
    <location>
        <begin position="347"/>
        <end position="396"/>
    </location>
</feature>
<dbReference type="FunCoup" id="A0A1U8AJM0">
    <property type="interactions" value="107"/>
</dbReference>
<keyword evidence="6" id="KW-0539">Nucleus</keyword>
<dbReference type="FunFam" id="4.10.280.10:FF:000032">
    <property type="entry name" value="Transcription factor bHLH123 family"/>
    <property type="match status" value="1"/>
</dbReference>
<evidence type="ECO:0000313" key="10">
    <source>
        <dbReference type="RefSeq" id="XP_010267864.1"/>
    </source>
</evidence>
<feature type="compositionally biased region" description="Low complexity" evidence="7">
    <location>
        <begin position="56"/>
        <end position="66"/>
    </location>
</feature>
<evidence type="ECO:0000256" key="7">
    <source>
        <dbReference type="SAM" id="MobiDB-lite"/>
    </source>
</evidence>